<gene>
    <name evidence="2" type="ORF">ACFQMN_01035</name>
</gene>
<dbReference type="EMBL" id="JBHTBY010000001">
    <property type="protein sequence ID" value="MFC7319466.1"/>
    <property type="molecule type" value="Genomic_DNA"/>
</dbReference>
<evidence type="ECO:0000256" key="1">
    <source>
        <dbReference type="SAM" id="MobiDB-lite"/>
    </source>
</evidence>
<name>A0ABW2JYB4_9BACI</name>
<proteinExistence type="predicted"/>
<evidence type="ECO:0000313" key="3">
    <source>
        <dbReference type="Proteomes" id="UP001596494"/>
    </source>
</evidence>
<dbReference type="RefSeq" id="WP_289216211.1">
    <property type="nucleotide sequence ID" value="NZ_JAPVRC010000005.1"/>
</dbReference>
<feature type="region of interest" description="Disordered" evidence="1">
    <location>
        <begin position="1"/>
        <end position="21"/>
    </location>
</feature>
<comment type="caution">
    <text evidence="2">The sequence shown here is derived from an EMBL/GenBank/DDBJ whole genome shotgun (WGS) entry which is preliminary data.</text>
</comment>
<accession>A0ABW2JYB4</accession>
<sequence length="57" mass="6210">MKGPDSELPGFQSNPNDLGKCSSCGVVLTSKKDAKIGMCKDCQERHRDRDDIAGKNK</sequence>
<dbReference type="Proteomes" id="UP001596494">
    <property type="component" value="Unassembled WGS sequence"/>
</dbReference>
<organism evidence="2 3">
    <name type="scientific">Halobacillus campisalis</name>
    <dbReference type="NCBI Taxonomy" id="435909"/>
    <lineage>
        <taxon>Bacteria</taxon>
        <taxon>Bacillati</taxon>
        <taxon>Bacillota</taxon>
        <taxon>Bacilli</taxon>
        <taxon>Bacillales</taxon>
        <taxon>Bacillaceae</taxon>
        <taxon>Halobacillus</taxon>
    </lineage>
</organism>
<reference evidence="3" key="1">
    <citation type="journal article" date="2019" name="Int. J. Syst. Evol. Microbiol.">
        <title>The Global Catalogue of Microorganisms (GCM) 10K type strain sequencing project: providing services to taxonomists for standard genome sequencing and annotation.</title>
        <authorList>
            <consortium name="The Broad Institute Genomics Platform"/>
            <consortium name="The Broad Institute Genome Sequencing Center for Infectious Disease"/>
            <person name="Wu L."/>
            <person name="Ma J."/>
        </authorList>
    </citation>
    <scope>NUCLEOTIDE SEQUENCE [LARGE SCALE GENOMIC DNA]</scope>
    <source>
        <strain evidence="3">CCUG 73951</strain>
    </source>
</reference>
<evidence type="ECO:0000313" key="2">
    <source>
        <dbReference type="EMBL" id="MFC7319466.1"/>
    </source>
</evidence>
<evidence type="ECO:0008006" key="4">
    <source>
        <dbReference type="Google" id="ProtNLM"/>
    </source>
</evidence>
<protein>
    <recommendedName>
        <fullName evidence="4">YhfH family protein</fullName>
    </recommendedName>
</protein>
<keyword evidence="3" id="KW-1185">Reference proteome</keyword>